<name>A0A5B8LFM6_9SPHN</name>
<dbReference type="AlphaFoldDB" id="A0A5B8LFM6"/>
<feature type="transmembrane region" description="Helical" evidence="1">
    <location>
        <begin position="147"/>
        <end position="180"/>
    </location>
</feature>
<feature type="transmembrane region" description="Helical" evidence="1">
    <location>
        <begin position="385"/>
        <end position="405"/>
    </location>
</feature>
<keyword evidence="1" id="KW-0472">Membrane</keyword>
<dbReference type="EMBL" id="CP042306">
    <property type="protein sequence ID" value="QDZ07027.1"/>
    <property type="molecule type" value="Genomic_DNA"/>
</dbReference>
<evidence type="ECO:0008006" key="4">
    <source>
        <dbReference type="Google" id="ProtNLM"/>
    </source>
</evidence>
<feature type="transmembrane region" description="Helical" evidence="1">
    <location>
        <begin position="355"/>
        <end position="373"/>
    </location>
</feature>
<feature type="transmembrane region" description="Helical" evidence="1">
    <location>
        <begin position="411"/>
        <end position="430"/>
    </location>
</feature>
<gene>
    <name evidence="2" type="ORF">FPZ24_05665</name>
</gene>
<evidence type="ECO:0000313" key="3">
    <source>
        <dbReference type="Proteomes" id="UP000315673"/>
    </source>
</evidence>
<feature type="transmembrane region" description="Helical" evidence="1">
    <location>
        <begin position="98"/>
        <end position="119"/>
    </location>
</feature>
<keyword evidence="3" id="KW-1185">Reference proteome</keyword>
<keyword evidence="1" id="KW-0812">Transmembrane</keyword>
<keyword evidence="1" id="KW-1133">Transmembrane helix</keyword>
<dbReference type="Proteomes" id="UP000315673">
    <property type="component" value="Chromosome"/>
</dbReference>
<proteinExistence type="predicted"/>
<organism evidence="2 3">
    <name type="scientific">Sphingomonas panacisoli</name>
    <dbReference type="NCBI Taxonomy" id="1813879"/>
    <lineage>
        <taxon>Bacteria</taxon>
        <taxon>Pseudomonadati</taxon>
        <taxon>Pseudomonadota</taxon>
        <taxon>Alphaproteobacteria</taxon>
        <taxon>Sphingomonadales</taxon>
        <taxon>Sphingomonadaceae</taxon>
        <taxon>Sphingomonas</taxon>
    </lineage>
</organism>
<dbReference type="KEGG" id="spai:FPZ24_05665"/>
<reference evidence="2 3" key="1">
    <citation type="submission" date="2019-07" db="EMBL/GenBank/DDBJ databases">
        <title>Full genome sequence of Sphingomonas sp. 4R-6-7(HKS19).</title>
        <authorList>
            <person name="Im W.-T."/>
        </authorList>
    </citation>
    <scope>NUCLEOTIDE SEQUENCE [LARGE SCALE GENOMIC DNA]</scope>
    <source>
        <strain evidence="2 3">HKS19</strain>
    </source>
</reference>
<accession>A0A5B8LFM6</accession>
<sequence>MGNVRRSWPLIVAILLAALTLAAAWPGIAMYDTVAQFGQVLSGQYDDWHPPAMARLWAGLHRAVGGAAQPMLVVQVMLYWLGLGLIAGALARADRRKAAFAVLACGVLPVFLVWQIAVLKDAQMLGAMLAGVGLMAWWRFDGRRVPWWGWALAALCFGYATLVRANAVFAVAPLVAMLVATRWRMRAALGGAMVLATLAAMPIVNQSIFGAEESGVRTTQPRYDLAGIAVRVADPTATRLGAAQVAALKRGHCVKPFFWDPLGDGACADAEAPLNDLTAGQLYATLAEAIMHHPFAYSAHRLAHLNSTERWLVPTGWPDAWPPDVAEGNAIGLANPGRPAAWLVNETAPLGETPLAWPIVWLALAMVTAIVALRRPRSPLRDLALALLVSGLALEASFAAISIASDLRYHLWPMMAAALASVLVLADGAPSKRAVQLGGAALAFVVVSAVASRIILPPAPDTYAGMLAY</sequence>
<feature type="transmembrane region" description="Helical" evidence="1">
    <location>
        <begin position="72"/>
        <end position="91"/>
    </location>
</feature>
<dbReference type="OrthoDB" id="7957736at2"/>
<feature type="transmembrane region" description="Helical" evidence="1">
    <location>
        <begin position="187"/>
        <end position="204"/>
    </location>
</feature>
<evidence type="ECO:0000256" key="1">
    <source>
        <dbReference type="SAM" id="Phobius"/>
    </source>
</evidence>
<protein>
    <recommendedName>
        <fullName evidence="4">Glycosyltransferase RgtA/B/C/D-like domain-containing protein</fullName>
    </recommendedName>
</protein>
<evidence type="ECO:0000313" key="2">
    <source>
        <dbReference type="EMBL" id="QDZ07027.1"/>
    </source>
</evidence>
<feature type="transmembrane region" description="Helical" evidence="1">
    <location>
        <begin position="437"/>
        <end position="456"/>
    </location>
</feature>